<evidence type="ECO:0000256" key="8">
    <source>
        <dbReference type="ARBA" id="ARBA00048668"/>
    </source>
</evidence>
<dbReference type="Gene3D" id="3.20.20.70">
    <property type="entry name" value="Aldolase class I"/>
    <property type="match status" value="2"/>
</dbReference>
<comment type="PTM">
    <text evidence="9">Transiently phosphorylated on a His residue during the reaction cycle. Phosphorylation strongly increases the affinity for substrates and increases the rate of nicotinate D-ribonucleotide production. Dephosphorylation regenerates the low-affinity form of the enzyme, leading to product release.</text>
</comment>
<evidence type="ECO:0000256" key="7">
    <source>
        <dbReference type="ARBA" id="ARBA00023426"/>
    </source>
</evidence>
<dbReference type="InterPro" id="IPR006405">
    <property type="entry name" value="Nic_PRibTrfase_pncB"/>
</dbReference>
<dbReference type="UniPathway" id="UPA00253">
    <property type="reaction ID" value="UER00457"/>
</dbReference>
<dbReference type="OMA" id="VYFPGSP"/>
<feature type="domain" description="Nicotinate phosphoribosyltransferase C-terminal" evidence="11">
    <location>
        <begin position="384"/>
        <end position="458"/>
    </location>
</feature>
<dbReference type="GO" id="GO:0005829">
    <property type="term" value="C:cytosol"/>
    <property type="evidence" value="ECO:0007669"/>
    <property type="project" value="TreeGrafter"/>
</dbReference>
<evidence type="ECO:0000256" key="2">
    <source>
        <dbReference type="ARBA" id="ARBA00010897"/>
    </source>
</evidence>
<dbReference type="Pfam" id="PF04095">
    <property type="entry name" value="NAPRTase"/>
    <property type="match status" value="1"/>
</dbReference>
<evidence type="ECO:0000256" key="3">
    <source>
        <dbReference type="ARBA" id="ARBA00013236"/>
    </source>
</evidence>
<dbReference type="InterPro" id="IPR013785">
    <property type="entry name" value="Aldolase_TIM"/>
</dbReference>
<dbReference type="GO" id="GO:0004516">
    <property type="term" value="F:nicotinate phosphoribosyltransferase activity"/>
    <property type="evidence" value="ECO:0007669"/>
    <property type="project" value="UniProtKB-UniRule"/>
</dbReference>
<evidence type="ECO:0000259" key="11">
    <source>
        <dbReference type="Pfam" id="PF17956"/>
    </source>
</evidence>
<dbReference type="PANTHER" id="PTHR11098:SF1">
    <property type="entry name" value="NICOTINATE PHOSPHORIBOSYLTRANSFERASE"/>
    <property type="match status" value="1"/>
</dbReference>
<evidence type="ECO:0000313" key="12">
    <source>
        <dbReference type="EMBL" id="ETO29791.1"/>
    </source>
</evidence>
<dbReference type="Gene3D" id="3.20.140.10">
    <property type="entry name" value="nicotinate phosphoribosyltransferase"/>
    <property type="match status" value="2"/>
</dbReference>
<dbReference type="EC" id="6.3.4.21" evidence="3 9"/>
<feature type="non-terminal residue" evidence="12">
    <location>
        <position position="1"/>
    </location>
</feature>
<keyword evidence="4" id="KW-0597">Phosphoprotein</keyword>
<dbReference type="NCBIfam" id="TIGR01513">
    <property type="entry name" value="NAPRTase_put"/>
    <property type="match status" value="1"/>
</dbReference>
<evidence type="ECO:0000313" key="13">
    <source>
        <dbReference type="Proteomes" id="UP000023152"/>
    </source>
</evidence>
<dbReference type="AlphaFoldDB" id="X6NUU9"/>
<evidence type="ECO:0000259" key="10">
    <source>
        <dbReference type="Pfam" id="PF04095"/>
    </source>
</evidence>
<proteinExistence type="inferred from homology"/>
<evidence type="ECO:0000256" key="6">
    <source>
        <dbReference type="ARBA" id="ARBA00022642"/>
    </source>
</evidence>
<comment type="similarity">
    <text evidence="2 9">Belongs to the NAPRTase family.</text>
</comment>
<keyword evidence="13" id="KW-1185">Reference proteome</keyword>
<comment type="caution">
    <text evidence="12">The sequence shown here is derived from an EMBL/GenBank/DDBJ whole genome shotgun (WGS) entry which is preliminary data.</text>
</comment>
<dbReference type="InterPro" id="IPR007229">
    <property type="entry name" value="Nic_PRibTrfase-Fam"/>
</dbReference>
<keyword evidence="5 9" id="KW-0436">Ligase</keyword>
<dbReference type="PANTHER" id="PTHR11098">
    <property type="entry name" value="NICOTINATE PHOSPHORIBOSYLTRANSFERASE"/>
    <property type="match status" value="1"/>
</dbReference>
<dbReference type="InterPro" id="IPR036068">
    <property type="entry name" value="Nicotinate_pribotase-like_C"/>
</dbReference>
<dbReference type="InterPro" id="IPR041619">
    <property type="entry name" value="NAPRTase_C"/>
</dbReference>
<dbReference type="Proteomes" id="UP000023152">
    <property type="component" value="Unassembled WGS sequence"/>
</dbReference>
<keyword evidence="6 9" id="KW-0662">Pyridine nucleotide biosynthesis</keyword>
<comment type="catalytic activity">
    <reaction evidence="8 9">
        <text>5-phospho-alpha-D-ribose 1-diphosphate + nicotinate + ATP + H2O = nicotinate beta-D-ribonucleotide + ADP + phosphate + diphosphate</text>
        <dbReference type="Rhea" id="RHEA:36163"/>
        <dbReference type="ChEBI" id="CHEBI:15377"/>
        <dbReference type="ChEBI" id="CHEBI:30616"/>
        <dbReference type="ChEBI" id="CHEBI:32544"/>
        <dbReference type="ChEBI" id="CHEBI:33019"/>
        <dbReference type="ChEBI" id="CHEBI:43474"/>
        <dbReference type="ChEBI" id="CHEBI:57502"/>
        <dbReference type="ChEBI" id="CHEBI:58017"/>
        <dbReference type="ChEBI" id="CHEBI:456216"/>
        <dbReference type="EC" id="6.3.4.21"/>
    </reaction>
</comment>
<dbReference type="InterPro" id="IPR041525">
    <property type="entry name" value="N/Namide_PRibTrfase"/>
</dbReference>
<evidence type="ECO:0000256" key="1">
    <source>
        <dbReference type="ARBA" id="ARBA00004952"/>
    </source>
</evidence>
<dbReference type="GO" id="GO:0034355">
    <property type="term" value="P:NAD+ biosynthetic process via the salvage pathway"/>
    <property type="evidence" value="ECO:0007669"/>
    <property type="project" value="TreeGrafter"/>
</dbReference>
<dbReference type="EMBL" id="ASPP01005845">
    <property type="protein sequence ID" value="ETO29791.1"/>
    <property type="molecule type" value="Genomic_DNA"/>
</dbReference>
<organism evidence="12 13">
    <name type="scientific">Reticulomyxa filosa</name>
    <dbReference type="NCBI Taxonomy" id="46433"/>
    <lineage>
        <taxon>Eukaryota</taxon>
        <taxon>Sar</taxon>
        <taxon>Rhizaria</taxon>
        <taxon>Retaria</taxon>
        <taxon>Foraminifera</taxon>
        <taxon>Monothalamids</taxon>
        <taxon>Reticulomyxidae</taxon>
        <taxon>Reticulomyxa</taxon>
    </lineage>
</organism>
<dbReference type="SUPFAM" id="SSF54675">
    <property type="entry name" value="Nicotinate/Quinolinate PRTase N-terminal domain-like"/>
    <property type="match status" value="1"/>
</dbReference>
<dbReference type="PIRSF" id="PIRSF000484">
    <property type="entry name" value="NAPRT"/>
    <property type="match status" value="1"/>
</dbReference>
<evidence type="ECO:0000256" key="4">
    <source>
        <dbReference type="ARBA" id="ARBA00022553"/>
    </source>
</evidence>
<keyword evidence="12" id="KW-0328">Glycosyltransferase</keyword>
<keyword evidence="9 12" id="KW-0808">Transferase</keyword>
<evidence type="ECO:0000256" key="5">
    <source>
        <dbReference type="ARBA" id="ARBA00022598"/>
    </source>
</evidence>
<evidence type="ECO:0000256" key="9">
    <source>
        <dbReference type="RuleBase" id="RU365100"/>
    </source>
</evidence>
<feature type="domain" description="Nicotinate/nicotinamide phosphoribosyltransferase" evidence="10">
    <location>
        <begin position="63"/>
        <end position="309"/>
    </location>
</feature>
<dbReference type="OrthoDB" id="193380at2759"/>
<sequence>LKVYAIREGDVVFSRVPMIRVEGPVAMCQLIETTLLNCVNFASLIATNAARMREAVIGKKPIQMLEFGLRRAQGPDGAMSASQYAYLGGFDSTSNVLAGINYDIAISGTHAHSFVTTFSSLDQLQFVNPKIQCKDGKDLKTRAVEYRKLLNEEESSNEGELTAFIAYANAFPTHFLALIDTYNTLDSGLINFMSVALALHEAKCEPIGVRLDSGDLSYLSQKCREYFRRVSQQFQVPFENLTIVASNDINEEILYSLNVCLLIDWLVDAFGIGTNLVTCQKQPALGCVYKLVAIDGLARIKISEEIGKMTLPGTKSAYRLYIHNNEPLIDLLVLDDEANESPTEKKKSRSLLEAKQVIRCYHPSNDLKRVDVVPDRIEPLLIKVQNDNMQKKKNSLRKEKLEKEDERVWDGKLVYKSPSLKERRAFCMERVKTLRSDYKRVVNPTPYKVSISKKLKDVMKDLIEKETPVRTIQ</sequence>
<accession>X6NUU9</accession>
<dbReference type="Pfam" id="PF17956">
    <property type="entry name" value="NAPRTase_C"/>
    <property type="match status" value="1"/>
</dbReference>
<name>X6NUU9_RETFI</name>
<comment type="function">
    <text evidence="7">Catalyzes the first step in the biosynthesis of NAD from nicotinic acid, the ATP-dependent synthesis of beta-nicotinate D-ribonucleotide from nicotinate and 5-phospho-D-ribose 1-phosphate. Helps prevent cellular oxidative stress via its role in NAD biosynthesis.</text>
</comment>
<dbReference type="SUPFAM" id="SSF51690">
    <property type="entry name" value="Nicotinate/Quinolinate PRTase C-terminal domain-like"/>
    <property type="match status" value="1"/>
</dbReference>
<dbReference type="GO" id="GO:0016757">
    <property type="term" value="F:glycosyltransferase activity"/>
    <property type="evidence" value="ECO:0007669"/>
    <property type="project" value="UniProtKB-KW"/>
</dbReference>
<comment type="pathway">
    <text evidence="1 9">Cofactor biosynthesis; NAD(+) biosynthesis; nicotinate D-ribonucleotide from nicotinate: step 1/1.</text>
</comment>
<reference evidence="12 13" key="1">
    <citation type="journal article" date="2013" name="Curr. Biol.">
        <title>The Genome of the Foraminiferan Reticulomyxa filosa.</title>
        <authorList>
            <person name="Glockner G."/>
            <person name="Hulsmann N."/>
            <person name="Schleicher M."/>
            <person name="Noegel A.A."/>
            <person name="Eichinger L."/>
            <person name="Gallinger C."/>
            <person name="Pawlowski J."/>
            <person name="Sierra R."/>
            <person name="Euteneuer U."/>
            <person name="Pillet L."/>
            <person name="Moustafa A."/>
            <person name="Platzer M."/>
            <person name="Groth M."/>
            <person name="Szafranski K."/>
            <person name="Schliwa M."/>
        </authorList>
    </citation>
    <scope>NUCLEOTIDE SEQUENCE [LARGE SCALE GENOMIC DNA]</scope>
</reference>
<protein>
    <recommendedName>
        <fullName evidence="3 9">Nicotinate phosphoribosyltransferase</fullName>
        <ecNumber evidence="3 9">6.3.4.21</ecNumber>
    </recommendedName>
</protein>
<gene>
    <name evidence="12" type="ORF">RFI_07331</name>
</gene>